<protein>
    <submittedName>
        <fullName evidence="1">Uncharacterized protein</fullName>
    </submittedName>
</protein>
<sequence>MIDEDKIRKIGLFLIIINYRLKFFENFPCFNYYFPLVWKSISDLLNDMMILLNAIAN</sequence>
<evidence type="ECO:0000313" key="2">
    <source>
        <dbReference type="Proteomes" id="UP000265703"/>
    </source>
</evidence>
<name>A0A397TQK2_9GLOM</name>
<proteinExistence type="predicted"/>
<gene>
    <name evidence="1" type="ORF">C1645_749119</name>
</gene>
<dbReference type="Proteomes" id="UP000265703">
    <property type="component" value="Unassembled WGS sequence"/>
</dbReference>
<dbReference type="EMBL" id="QKYT01000012">
    <property type="protein sequence ID" value="RIA98727.1"/>
    <property type="molecule type" value="Genomic_DNA"/>
</dbReference>
<dbReference type="AlphaFoldDB" id="A0A397TQK2"/>
<keyword evidence="2" id="KW-1185">Reference proteome</keyword>
<evidence type="ECO:0000313" key="1">
    <source>
        <dbReference type="EMBL" id="RIA98727.1"/>
    </source>
</evidence>
<comment type="caution">
    <text evidence="1">The sequence shown here is derived from an EMBL/GenBank/DDBJ whole genome shotgun (WGS) entry which is preliminary data.</text>
</comment>
<organism evidence="1 2">
    <name type="scientific">Glomus cerebriforme</name>
    <dbReference type="NCBI Taxonomy" id="658196"/>
    <lineage>
        <taxon>Eukaryota</taxon>
        <taxon>Fungi</taxon>
        <taxon>Fungi incertae sedis</taxon>
        <taxon>Mucoromycota</taxon>
        <taxon>Glomeromycotina</taxon>
        <taxon>Glomeromycetes</taxon>
        <taxon>Glomerales</taxon>
        <taxon>Glomeraceae</taxon>
        <taxon>Glomus</taxon>
    </lineage>
</organism>
<reference evidence="1 2" key="1">
    <citation type="submission" date="2018-06" db="EMBL/GenBank/DDBJ databases">
        <title>Comparative genomics reveals the genomic features of Rhizophagus irregularis, R. cerebriforme, R. diaphanum and Gigaspora rosea, and their symbiotic lifestyle signature.</title>
        <authorList>
            <person name="Morin E."/>
            <person name="San Clemente H."/>
            <person name="Chen E.C.H."/>
            <person name="De La Providencia I."/>
            <person name="Hainaut M."/>
            <person name="Kuo A."/>
            <person name="Kohler A."/>
            <person name="Murat C."/>
            <person name="Tang N."/>
            <person name="Roy S."/>
            <person name="Loubradou J."/>
            <person name="Henrissat B."/>
            <person name="Grigoriev I.V."/>
            <person name="Corradi N."/>
            <person name="Roux C."/>
            <person name="Martin F.M."/>
        </authorList>
    </citation>
    <scope>NUCLEOTIDE SEQUENCE [LARGE SCALE GENOMIC DNA]</scope>
    <source>
        <strain evidence="1 2">DAOM 227022</strain>
    </source>
</reference>
<accession>A0A397TQK2</accession>